<protein>
    <submittedName>
        <fullName evidence="4">Isochorismatase hydrolase</fullName>
    </submittedName>
</protein>
<dbReference type="Pfam" id="PF00857">
    <property type="entry name" value="Isochorismatase"/>
    <property type="match status" value="1"/>
</dbReference>
<dbReference type="EMBL" id="MU004231">
    <property type="protein sequence ID" value="KAF2673858.1"/>
    <property type="molecule type" value="Genomic_DNA"/>
</dbReference>
<dbReference type="InterPro" id="IPR050272">
    <property type="entry name" value="Isochorismatase-like_hydrls"/>
</dbReference>
<evidence type="ECO:0000313" key="5">
    <source>
        <dbReference type="Proteomes" id="UP000799302"/>
    </source>
</evidence>
<dbReference type="OrthoDB" id="167809at2759"/>
<evidence type="ECO:0000313" key="4">
    <source>
        <dbReference type="EMBL" id="KAF2673858.1"/>
    </source>
</evidence>
<accession>A0A6A6US12</accession>
<proteinExistence type="inferred from homology"/>
<dbReference type="InterPro" id="IPR036380">
    <property type="entry name" value="Isochorismatase-like_sf"/>
</dbReference>
<dbReference type="Proteomes" id="UP000799302">
    <property type="component" value="Unassembled WGS sequence"/>
</dbReference>
<dbReference type="AlphaFoldDB" id="A0A6A6US12"/>
<dbReference type="CDD" id="cd00431">
    <property type="entry name" value="cysteine_hydrolases"/>
    <property type="match status" value="1"/>
</dbReference>
<dbReference type="SUPFAM" id="SSF52499">
    <property type="entry name" value="Isochorismatase-like hydrolases"/>
    <property type="match status" value="1"/>
</dbReference>
<sequence length="209" mass="23450">MTSDLSKTAILLIDPYNDFLHEEGKMYPRLEESIKDSNTIAHIFDLIAAARAHKIPIYYGLHQPSRAGNFDGWKHMMAVHSSQKENNVFEEGGFGGTIFKGMEPDLENGDVVVSKHWSSSSFQNTDLNYQLRQREITKVVLAGLTTNHCVESSARYAYDLGYKTTLLSDATAAFSTEMKKAATEMIWPLFASRVMTTDEFIATLGEPKK</sequence>
<gene>
    <name evidence="4" type="ORF">BT63DRAFT_437454</name>
</gene>
<reference evidence="4" key="1">
    <citation type="journal article" date="2020" name="Stud. Mycol.">
        <title>101 Dothideomycetes genomes: a test case for predicting lifestyles and emergence of pathogens.</title>
        <authorList>
            <person name="Haridas S."/>
            <person name="Albert R."/>
            <person name="Binder M."/>
            <person name="Bloem J."/>
            <person name="Labutti K."/>
            <person name="Salamov A."/>
            <person name="Andreopoulos B."/>
            <person name="Baker S."/>
            <person name="Barry K."/>
            <person name="Bills G."/>
            <person name="Bluhm B."/>
            <person name="Cannon C."/>
            <person name="Castanera R."/>
            <person name="Culley D."/>
            <person name="Daum C."/>
            <person name="Ezra D."/>
            <person name="Gonzalez J."/>
            <person name="Henrissat B."/>
            <person name="Kuo A."/>
            <person name="Liang C."/>
            <person name="Lipzen A."/>
            <person name="Lutzoni F."/>
            <person name="Magnuson J."/>
            <person name="Mondo S."/>
            <person name="Nolan M."/>
            <person name="Ohm R."/>
            <person name="Pangilinan J."/>
            <person name="Park H.-J."/>
            <person name="Ramirez L."/>
            <person name="Alfaro M."/>
            <person name="Sun H."/>
            <person name="Tritt A."/>
            <person name="Yoshinaga Y."/>
            <person name="Zwiers L.-H."/>
            <person name="Turgeon B."/>
            <person name="Goodwin S."/>
            <person name="Spatafora J."/>
            <person name="Crous P."/>
            <person name="Grigoriev I."/>
        </authorList>
    </citation>
    <scope>NUCLEOTIDE SEQUENCE</scope>
    <source>
        <strain evidence="4">CBS 115976</strain>
    </source>
</reference>
<dbReference type="GO" id="GO:0016787">
    <property type="term" value="F:hydrolase activity"/>
    <property type="evidence" value="ECO:0007669"/>
    <property type="project" value="UniProtKB-KW"/>
</dbReference>
<comment type="similarity">
    <text evidence="1">Belongs to the isochorismatase family.</text>
</comment>
<keyword evidence="2 4" id="KW-0378">Hydrolase</keyword>
<organism evidence="4 5">
    <name type="scientific">Microthyrium microscopicum</name>
    <dbReference type="NCBI Taxonomy" id="703497"/>
    <lineage>
        <taxon>Eukaryota</taxon>
        <taxon>Fungi</taxon>
        <taxon>Dikarya</taxon>
        <taxon>Ascomycota</taxon>
        <taxon>Pezizomycotina</taxon>
        <taxon>Dothideomycetes</taxon>
        <taxon>Dothideomycetes incertae sedis</taxon>
        <taxon>Microthyriales</taxon>
        <taxon>Microthyriaceae</taxon>
        <taxon>Microthyrium</taxon>
    </lineage>
</organism>
<name>A0A6A6US12_9PEZI</name>
<feature type="domain" description="Isochorismatase-like" evidence="3">
    <location>
        <begin position="8"/>
        <end position="198"/>
    </location>
</feature>
<evidence type="ECO:0000256" key="2">
    <source>
        <dbReference type="ARBA" id="ARBA00022801"/>
    </source>
</evidence>
<dbReference type="InterPro" id="IPR000868">
    <property type="entry name" value="Isochorismatase-like_dom"/>
</dbReference>
<dbReference type="PANTHER" id="PTHR43540:SF16">
    <property type="entry name" value="ISOCHORISMATASE-LIKE DOMAIN-CONTAINING PROTEIN"/>
    <property type="match status" value="1"/>
</dbReference>
<evidence type="ECO:0000256" key="1">
    <source>
        <dbReference type="ARBA" id="ARBA00006336"/>
    </source>
</evidence>
<dbReference type="Gene3D" id="3.40.50.850">
    <property type="entry name" value="Isochorismatase-like"/>
    <property type="match status" value="1"/>
</dbReference>
<keyword evidence="5" id="KW-1185">Reference proteome</keyword>
<dbReference type="PANTHER" id="PTHR43540">
    <property type="entry name" value="PEROXYUREIDOACRYLATE/UREIDOACRYLATE AMIDOHYDROLASE-RELATED"/>
    <property type="match status" value="1"/>
</dbReference>
<evidence type="ECO:0000259" key="3">
    <source>
        <dbReference type="Pfam" id="PF00857"/>
    </source>
</evidence>